<dbReference type="RefSeq" id="WP_379662207.1">
    <property type="nucleotide sequence ID" value="NZ_JBHUDG010000012.1"/>
</dbReference>
<gene>
    <name evidence="2" type="ORF">ACFSAH_08070</name>
</gene>
<evidence type="ECO:0000313" key="2">
    <source>
        <dbReference type="EMBL" id="MFD1629828.1"/>
    </source>
</evidence>
<evidence type="ECO:0000313" key="3">
    <source>
        <dbReference type="Proteomes" id="UP001597118"/>
    </source>
</evidence>
<evidence type="ECO:0008006" key="4">
    <source>
        <dbReference type="Google" id="ProtNLM"/>
    </source>
</evidence>
<dbReference type="Proteomes" id="UP001597118">
    <property type="component" value="Unassembled WGS sequence"/>
</dbReference>
<reference evidence="3" key="1">
    <citation type="journal article" date="2019" name="Int. J. Syst. Evol. Microbiol.">
        <title>The Global Catalogue of Microorganisms (GCM) 10K type strain sequencing project: providing services to taxonomists for standard genome sequencing and annotation.</title>
        <authorList>
            <consortium name="The Broad Institute Genomics Platform"/>
            <consortium name="The Broad Institute Genome Sequencing Center for Infectious Disease"/>
            <person name="Wu L."/>
            <person name="Ma J."/>
        </authorList>
    </citation>
    <scope>NUCLEOTIDE SEQUENCE [LARGE SCALE GENOMIC DNA]</scope>
    <source>
        <strain evidence="3">CCUG 53762</strain>
    </source>
</reference>
<name>A0ABW4IC76_9SPHI</name>
<feature type="transmembrane region" description="Helical" evidence="1">
    <location>
        <begin position="19"/>
        <end position="39"/>
    </location>
</feature>
<sequence>MENDHQSEIEKNFKPKGTIAFLVLLLILAAMVWFSVYNLQIERH</sequence>
<comment type="caution">
    <text evidence="2">The sequence shown here is derived from an EMBL/GenBank/DDBJ whole genome shotgun (WGS) entry which is preliminary data.</text>
</comment>
<protein>
    <recommendedName>
        <fullName evidence="4">Cytochrome c oxidase subunit IIa family protein</fullName>
    </recommendedName>
</protein>
<accession>A0ABW4IC76</accession>
<proteinExistence type="predicted"/>
<keyword evidence="1" id="KW-0812">Transmembrane</keyword>
<evidence type="ECO:0000256" key="1">
    <source>
        <dbReference type="SAM" id="Phobius"/>
    </source>
</evidence>
<keyword evidence="1" id="KW-0472">Membrane</keyword>
<keyword evidence="3" id="KW-1185">Reference proteome</keyword>
<keyword evidence="1" id="KW-1133">Transmembrane helix</keyword>
<organism evidence="2 3">
    <name type="scientific">Pseudopedobacter beijingensis</name>
    <dbReference type="NCBI Taxonomy" id="1207056"/>
    <lineage>
        <taxon>Bacteria</taxon>
        <taxon>Pseudomonadati</taxon>
        <taxon>Bacteroidota</taxon>
        <taxon>Sphingobacteriia</taxon>
        <taxon>Sphingobacteriales</taxon>
        <taxon>Sphingobacteriaceae</taxon>
        <taxon>Pseudopedobacter</taxon>
    </lineage>
</organism>
<dbReference type="EMBL" id="JBHUDG010000012">
    <property type="protein sequence ID" value="MFD1629828.1"/>
    <property type="molecule type" value="Genomic_DNA"/>
</dbReference>